<dbReference type="SUPFAM" id="SSF56349">
    <property type="entry name" value="DNA breaking-rejoining enzymes"/>
    <property type="match status" value="1"/>
</dbReference>
<dbReference type="GO" id="GO:0015074">
    <property type="term" value="P:DNA integration"/>
    <property type="evidence" value="ECO:0007669"/>
    <property type="project" value="InterPro"/>
</dbReference>
<name>A0A3B0XX51_9ZZZZ</name>
<dbReference type="EMBL" id="UOFI01000109">
    <property type="protein sequence ID" value="VAW67817.1"/>
    <property type="molecule type" value="Genomic_DNA"/>
</dbReference>
<dbReference type="AlphaFoldDB" id="A0A3B0XX51"/>
<evidence type="ECO:0000259" key="2">
    <source>
        <dbReference type="PROSITE" id="PS51898"/>
    </source>
</evidence>
<dbReference type="PANTHER" id="PTHR30349">
    <property type="entry name" value="PHAGE INTEGRASE-RELATED"/>
    <property type="match status" value="1"/>
</dbReference>
<dbReference type="PROSITE" id="PS51898">
    <property type="entry name" value="TYR_RECOMBINASE"/>
    <property type="match status" value="1"/>
</dbReference>
<reference evidence="3" key="1">
    <citation type="submission" date="2018-06" db="EMBL/GenBank/DDBJ databases">
        <authorList>
            <person name="Zhirakovskaya E."/>
        </authorList>
    </citation>
    <scope>NUCLEOTIDE SEQUENCE</scope>
</reference>
<dbReference type="InterPro" id="IPR011010">
    <property type="entry name" value="DNA_brk_join_enz"/>
</dbReference>
<dbReference type="GO" id="GO:0003677">
    <property type="term" value="F:DNA binding"/>
    <property type="evidence" value="ECO:0007669"/>
    <property type="project" value="InterPro"/>
</dbReference>
<dbReference type="Pfam" id="PF00589">
    <property type="entry name" value="Phage_integrase"/>
    <property type="match status" value="1"/>
</dbReference>
<accession>A0A3B0XX51</accession>
<dbReference type="InterPro" id="IPR013762">
    <property type="entry name" value="Integrase-like_cat_sf"/>
</dbReference>
<dbReference type="InterPro" id="IPR050090">
    <property type="entry name" value="Tyrosine_recombinase_XerCD"/>
</dbReference>
<protein>
    <recommendedName>
        <fullName evidence="2">Tyr recombinase domain-containing protein</fullName>
    </recommendedName>
</protein>
<evidence type="ECO:0000313" key="3">
    <source>
        <dbReference type="EMBL" id="VAW67817.1"/>
    </source>
</evidence>
<feature type="domain" description="Tyr recombinase" evidence="2">
    <location>
        <begin position="75"/>
        <end position="276"/>
    </location>
</feature>
<dbReference type="PANTHER" id="PTHR30349:SF81">
    <property type="entry name" value="TYROSINE RECOMBINASE XERC"/>
    <property type="match status" value="1"/>
</dbReference>
<sequence>MVTHLEGEFPEGIEEALIASKMKQFKGRHKLKTILRRVSTLSWKHGQMHVSRDNNPAFHTAVTDVLKKAADDPSHARKAAQAADKSILVKVLESIPDNMIGKRDRALFAVAWASGGRRRSEAIGMTIEQREAYDDASGGYYIFNLTHIKNRKNTDEPLRVKIGGMAKTFLDAWLDAANIKSGPIFRQLTKGGKTVKDSQISGTQFYRITKKRFLESGIPGVENFSPHSFRSGFATELGKRGGNVGDGMAMTGHKCLQTFMTYYQAGAAESNSASNMLDDD</sequence>
<organism evidence="3">
    <name type="scientific">hydrothermal vent metagenome</name>
    <dbReference type="NCBI Taxonomy" id="652676"/>
    <lineage>
        <taxon>unclassified sequences</taxon>
        <taxon>metagenomes</taxon>
        <taxon>ecological metagenomes</taxon>
    </lineage>
</organism>
<dbReference type="InterPro" id="IPR002104">
    <property type="entry name" value="Integrase_catalytic"/>
</dbReference>
<gene>
    <name evidence="3" type="ORF">MNBD_GAMMA09-401</name>
</gene>
<dbReference type="Gene3D" id="1.10.443.10">
    <property type="entry name" value="Intergrase catalytic core"/>
    <property type="match status" value="1"/>
</dbReference>
<evidence type="ECO:0000256" key="1">
    <source>
        <dbReference type="ARBA" id="ARBA00023172"/>
    </source>
</evidence>
<proteinExistence type="predicted"/>
<keyword evidence="1" id="KW-0233">DNA recombination</keyword>
<dbReference type="GO" id="GO:0006310">
    <property type="term" value="P:DNA recombination"/>
    <property type="evidence" value="ECO:0007669"/>
    <property type="project" value="UniProtKB-KW"/>
</dbReference>